<comment type="similarity">
    <text evidence="1 2">Belongs to the pirin family.</text>
</comment>
<organism evidence="4 5">
    <name type="scientific">Pseudomassariella vexata</name>
    <dbReference type="NCBI Taxonomy" id="1141098"/>
    <lineage>
        <taxon>Eukaryota</taxon>
        <taxon>Fungi</taxon>
        <taxon>Dikarya</taxon>
        <taxon>Ascomycota</taxon>
        <taxon>Pezizomycotina</taxon>
        <taxon>Sordariomycetes</taxon>
        <taxon>Xylariomycetidae</taxon>
        <taxon>Amphisphaeriales</taxon>
        <taxon>Pseudomassariaceae</taxon>
        <taxon>Pseudomassariella</taxon>
    </lineage>
</organism>
<accession>A0A1Y2DMT9</accession>
<dbReference type="PANTHER" id="PTHR43212">
    <property type="entry name" value="QUERCETIN 2,3-DIOXYGENASE"/>
    <property type="match status" value="1"/>
</dbReference>
<dbReference type="GeneID" id="63778521"/>
<dbReference type="SUPFAM" id="SSF51182">
    <property type="entry name" value="RmlC-like cupins"/>
    <property type="match status" value="1"/>
</dbReference>
<dbReference type="Proteomes" id="UP000193689">
    <property type="component" value="Unassembled WGS sequence"/>
</dbReference>
<dbReference type="InterPro" id="IPR014710">
    <property type="entry name" value="RmlC-like_jellyroll"/>
</dbReference>
<evidence type="ECO:0000313" key="5">
    <source>
        <dbReference type="Proteomes" id="UP000193689"/>
    </source>
</evidence>
<evidence type="ECO:0000313" key="4">
    <source>
        <dbReference type="EMBL" id="ORY60571.1"/>
    </source>
</evidence>
<sequence>MSNAFSHAKFTPHCTYQSFSFADRYDPRFSRFGTLHVLNENRIKPSSGFPTHPHRDFEIFNYMISGELTRRDSMLKKVPKAEKVILFYPMCRGDVQFTTGGTGIAHSEYNEHRKDPRGLPPRYHTRRFDEDEKGKAFFPILSPMKGGREASIEEENNAEPSIARTIPIYAEIPVDVFVHLPMTKAGKAVIWLDGREYFPRDGGGVLIE</sequence>
<reference evidence="4 5" key="1">
    <citation type="submission" date="2016-07" db="EMBL/GenBank/DDBJ databases">
        <title>Pervasive Adenine N6-methylation of Active Genes in Fungi.</title>
        <authorList>
            <consortium name="DOE Joint Genome Institute"/>
            <person name="Mondo S.J."/>
            <person name="Dannebaum R.O."/>
            <person name="Kuo R.C."/>
            <person name="Labutti K."/>
            <person name="Haridas S."/>
            <person name="Kuo A."/>
            <person name="Salamov A."/>
            <person name="Ahrendt S.R."/>
            <person name="Lipzen A."/>
            <person name="Sullivan W."/>
            <person name="Andreopoulos W.B."/>
            <person name="Clum A."/>
            <person name="Lindquist E."/>
            <person name="Daum C."/>
            <person name="Ramamoorthy G.K."/>
            <person name="Gryganskyi A."/>
            <person name="Culley D."/>
            <person name="Magnuson J.K."/>
            <person name="James T.Y."/>
            <person name="O'Malley M.A."/>
            <person name="Stajich J.E."/>
            <person name="Spatafora J.W."/>
            <person name="Visel A."/>
            <person name="Grigoriev I.V."/>
        </authorList>
    </citation>
    <scope>NUCLEOTIDE SEQUENCE [LARGE SCALE GENOMIC DNA]</scope>
    <source>
        <strain evidence="4 5">CBS 129021</strain>
    </source>
</reference>
<dbReference type="InParanoid" id="A0A1Y2DMT9"/>
<name>A0A1Y2DMT9_9PEZI</name>
<dbReference type="RefSeq" id="XP_040712798.1">
    <property type="nucleotide sequence ID" value="XM_040862309.1"/>
</dbReference>
<dbReference type="AlphaFoldDB" id="A0A1Y2DMT9"/>
<evidence type="ECO:0000256" key="1">
    <source>
        <dbReference type="ARBA" id="ARBA00008416"/>
    </source>
</evidence>
<evidence type="ECO:0000256" key="2">
    <source>
        <dbReference type="RuleBase" id="RU003457"/>
    </source>
</evidence>
<dbReference type="Pfam" id="PF02678">
    <property type="entry name" value="Pirin"/>
    <property type="match status" value="1"/>
</dbReference>
<evidence type="ECO:0000259" key="3">
    <source>
        <dbReference type="Pfam" id="PF02678"/>
    </source>
</evidence>
<proteinExistence type="inferred from homology"/>
<dbReference type="InterPro" id="IPR012093">
    <property type="entry name" value="Pirin"/>
</dbReference>
<dbReference type="STRING" id="1141098.A0A1Y2DMT9"/>
<feature type="domain" description="Pirin N-terminal" evidence="3">
    <location>
        <begin position="15"/>
        <end position="114"/>
    </location>
</feature>
<gene>
    <name evidence="4" type="ORF">BCR38DRAFT_459628</name>
</gene>
<dbReference type="OrthoDB" id="10261807at2759"/>
<dbReference type="EMBL" id="MCFJ01000011">
    <property type="protein sequence ID" value="ORY60571.1"/>
    <property type="molecule type" value="Genomic_DNA"/>
</dbReference>
<comment type="caution">
    <text evidence="4">The sequence shown here is derived from an EMBL/GenBank/DDBJ whole genome shotgun (WGS) entry which is preliminary data.</text>
</comment>
<dbReference type="PANTHER" id="PTHR43212:SF3">
    <property type="entry name" value="QUERCETIN 2,3-DIOXYGENASE"/>
    <property type="match status" value="1"/>
</dbReference>
<dbReference type="Gene3D" id="2.60.120.10">
    <property type="entry name" value="Jelly Rolls"/>
    <property type="match status" value="1"/>
</dbReference>
<keyword evidence="5" id="KW-1185">Reference proteome</keyword>
<dbReference type="InterPro" id="IPR003829">
    <property type="entry name" value="Pirin_N_dom"/>
</dbReference>
<protein>
    <submittedName>
        <fullName evidence="4">RmlC-like cupin domain-containing protein</fullName>
    </submittedName>
</protein>
<dbReference type="InterPro" id="IPR011051">
    <property type="entry name" value="RmlC_Cupin_sf"/>
</dbReference>